<dbReference type="Pfam" id="PF00990">
    <property type="entry name" value="GGDEF"/>
    <property type="match status" value="1"/>
</dbReference>
<feature type="modified residue" description="4-aspartylphosphate" evidence="3">
    <location>
        <position position="56"/>
    </location>
</feature>
<evidence type="ECO:0000256" key="3">
    <source>
        <dbReference type="PROSITE-ProRule" id="PRU00169"/>
    </source>
</evidence>
<dbReference type="PROSITE" id="PS50113">
    <property type="entry name" value="PAC"/>
    <property type="match status" value="1"/>
</dbReference>
<dbReference type="SMART" id="SM00448">
    <property type="entry name" value="REC"/>
    <property type="match status" value="1"/>
</dbReference>
<dbReference type="Pfam" id="PF00563">
    <property type="entry name" value="EAL"/>
    <property type="match status" value="1"/>
</dbReference>
<dbReference type="Gene3D" id="3.20.20.450">
    <property type="entry name" value="EAL domain"/>
    <property type="match status" value="1"/>
</dbReference>
<evidence type="ECO:0000313" key="10">
    <source>
        <dbReference type="Proteomes" id="UP000000393"/>
    </source>
</evidence>
<dbReference type="SMART" id="SM00267">
    <property type="entry name" value="GGDEF"/>
    <property type="match status" value="1"/>
</dbReference>
<feature type="domain" description="GGDEF" evidence="8">
    <location>
        <begin position="293"/>
        <end position="428"/>
    </location>
</feature>
<proteinExistence type="predicted"/>
<evidence type="ECO:0000259" key="7">
    <source>
        <dbReference type="PROSITE" id="PS50883"/>
    </source>
</evidence>
<dbReference type="InterPro" id="IPR035919">
    <property type="entry name" value="EAL_sf"/>
</dbReference>
<dbReference type="PROSITE" id="PS50112">
    <property type="entry name" value="PAS"/>
    <property type="match status" value="1"/>
</dbReference>
<evidence type="ECO:0000259" key="8">
    <source>
        <dbReference type="PROSITE" id="PS50887"/>
    </source>
</evidence>
<evidence type="ECO:0000256" key="1">
    <source>
        <dbReference type="ARBA" id="ARBA00012282"/>
    </source>
</evidence>
<feature type="domain" description="PAC" evidence="6">
    <location>
        <begin position="209"/>
        <end position="261"/>
    </location>
</feature>
<feature type="domain" description="PAS" evidence="5">
    <location>
        <begin position="135"/>
        <end position="176"/>
    </location>
</feature>
<dbReference type="Gene3D" id="3.30.70.270">
    <property type="match status" value="1"/>
</dbReference>
<dbReference type="GO" id="GO:0000160">
    <property type="term" value="P:phosphorelay signal transduction system"/>
    <property type="evidence" value="ECO:0007669"/>
    <property type="project" value="InterPro"/>
</dbReference>
<dbReference type="Proteomes" id="UP000000393">
    <property type="component" value="Chromosome"/>
</dbReference>
<organism evidence="9 10">
    <name type="scientific">Nitrosococcus watsoni (strain C-113)</name>
    <dbReference type="NCBI Taxonomy" id="105559"/>
    <lineage>
        <taxon>Bacteria</taxon>
        <taxon>Pseudomonadati</taxon>
        <taxon>Pseudomonadota</taxon>
        <taxon>Gammaproteobacteria</taxon>
        <taxon>Chromatiales</taxon>
        <taxon>Chromatiaceae</taxon>
        <taxon>Nitrosococcus</taxon>
    </lineage>
</organism>
<evidence type="ECO:0000256" key="2">
    <source>
        <dbReference type="ARBA" id="ARBA00022636"/>
    </source>
</evidence>
<keyword evidence="10" id="KW-1185">Reference proteome</keyword>
<dbReference type="InterPro" id="IPR011006">
    <property type="entry name" value="CheY-like_superfamily"/>
</dbReference>
<gene>
    <name evidence="9" type="ordered locus">Nwat_1358</name>
</gene>
<dbReference type="SUPFAM" id="SSF52172">
    <property type="entry name" value="CheY-like"/>
    <property type="match status" value="1"/>
</dbReference>
<dbReference type="Gene3D" id="3.40.50.2300">
    <property type="match status" value="1"/>
</dbReference>
<dbReference type="PANTHER" id="PTHR44757:SF2">
    <property type="entry name" value="BIOFILM ARCHITECTURE MAINTENANCE PROTEIN MBAA"/>
    <property type="match status" value="1"/>
</dbReference>
<dbReference type="GO" id="GO:0071111">
    <property type="term" value="F:cyclic-guanylate-specific phosphodiesterase activity"/>
    <property type="evidence" value="ECO:0007669"/>
    <property type="project" value="UniProtKB-EC"/>
</dbReference>
<dbReference type="CDD" id="cd01948">
    <property type="entry name" value="EAL"/>
    <property type="match status" value="1"/>
</dbReference>
<dbReference type="AlphaFoldDB" id="D8K5U9"/>
<dbReference type="CDD" id="cd01949">
    <property type="entry name" value="GGDEF"/>
    <property type="match status" value="1"/>
</dbReference>
<evidence type="ECO:0000259" key="5">
    <source>
        <dbReference type="PROSITE" id="PS50112"/>
    </source>
</evidence>
<dbReference type="InterPro" id="IPR052155">
    <property type="entry name" value="Biofilm_reg_signaling"/>
</dbReference>
<dbReference type="STRING" id="105559.Nwat_1358"/>
<dbReference type="InterPro" id="IPR000014">
    <property type="entry name" value="PAS"/>
</dbReference>
<dbReference type="Pfam" id="PF08448">
    <property type="entry name" value="PAS_4"/>
    <property type="match status" value="1"/>
</dbReference>
<dbReference type="SMART" id="SM00052">
    <property type="entry name" value="EAL"/>
    <property type="match status" value="1"/>
</dbReference>
<dbReference type="PROSITE" id="PS50887">
    <property type="entry name" value="GGDEF"/>
    <property type="match status" value="1"/>
</dbReference>
<dbReference type="NCBIfam" id="TIGR00229">
    <property type="entry name" value="sensory_box"/>
    <property type="match status" value="1"/>
</dbReference>
<dbReference type="SUPFAM" id="SSF55073">
    <property type="entry name" value="Nucleotide cyclase"/>
    <property type="match status" value="1"/>
</dbReference>
<evidence type="ECO:0000313" key="9">
    <source>
        <dbReference type="EMBL" id="ADJ28276.1"/>
    </source>
</evidence>
<dbReference type="EC" id="3.1.4.52" evidence="1"/>
<dbReference type="InterPro" id="IPR013656">
    <property type="entry name" value="PAS_4"/>
</dbReference>
<dbReference type="KEGG" id="nwa:Nwat_1358"/>
<dbReference type="EMBL" id="CP002086">
    <property type="protein sequence ID" value="ADJ28276.1"/>
    <property type="molecule type" value="Genomic_DNA"/>
</dbReference>
<dbReference type="SMART" id="SM00091">
    <property type="entry name" value="PAS"/>
    <property type="match status" value="1"/>
</dbReference>
<name>D8K5U9_NITWC</name>
<dbReference type="SUPFAM" id="SSF55785">
    <property type="entry name" value="PYP-like sensor domain (PAS domain)"/>
    <property type="match status" value="1"/>
</dbReference>
<dbReference type="Gene3D" id="3.30.450.20">
    <property type="entry name" value="PAS domain"/>
    <property type="match status" value="1"/>
</dbReference>
<dbReference type="CDD" id="cd00130">
    <property type="entry name" value="PAS"/>
    <property type="match status" value="1"/>
</dbReference>
<keyword evidence="3" id="KW-0597">Phosphoprotein</keyword>
<dbReference type="InterPro" id="IPR001633">
    <property type="entry name" value="EAL_dom"/>
</dbReference>
<evidence type="ECO:0000259" key="6">
    <source>
        <dbReference type="PROSITE" id="PS50113"/>
    </source>
</evidence>
<dbReference type="InterPro" id="IPR029787">
    <property type="entry name" value="Nucleotide_cyclase"/>
</dbReference>
<dbReference type="eggNOG" id="COG5001">
    <property type="taxonomic scope" value="Bacteria"/>
</dbReference>
<dbReference type="PROSITE" id="PS50883">
    <property type="entry name" value="EAL"/>
    <property type="match status" value="1"/>
</dbReference>
<sequence length="692" mass="78393">MRKLRVLLVEDSEDDALLLERHLRRSGYQPAVTRVETRETMLTALQAQSWDIILSDHSLPHFGSMEALNLLQQAGIDIPFIMVSGTVGEDRAVEIMRAGAHDYIMKGNLSRLVPAVERELREANIRWQRQAVENEHARLSSILEATPDLVAIMDLTGRIHYMNRAGCQWLGFTEKNHYMGASLLDHYPSWTAALMQNTAIPTALRVGVWEGEAVMLNGKGAEIPISQVLLSHRNASHQVEFLSTIVRDISERKHYEQELQYRVTHDTLTHLPNRVLLRDRLTQVLAHAKRNQRLAAVLFLNVDNFKQINDALGHLAGDKCLRALARHLASCIRASDTLGRYGSDEFLVILSDLYSPSDVEAIIKKIRAATSHPLALNNSDVFVTLSIGVSLYPQAGDDEETLLKTSHIAMHNAKRHGPGQSRYYLPEMNSRGDELLALETDLRRALEREEFVLHYQPQLEVTTGQITAVEALIRWQHPHRGLVPPRDFIPLLEQTGLIEEVGEWVLETACKQAKSWHSEGYPIRIAVNCSARQFQQHFLDSVRRILQKYALHPSYLELEVTESVVMQDMQSTTYILQRLKEMGVTLAIDDFGTGYSSLAYLKRFPVHSLKIDHSFVRDITNNEEDAAIAETILLLGNSLKLEVVAEGVETGTQMRFFQDRHCHRIQGYWIGRPMPANDLFSLMAGKNNSQAR</sequence>
<dbReference type="InterPro" id="IPR035965">
    <property type="entry name" value="PAS-like_dom_sf"/>
</dbReference>
<dbReference type="CDD" id="cd00156">
    <property type="entry name" value="REC"/>
    <property type="match status" value="1"/>
</dbReference>
<dbReference type="FunFam" id="3.20.20.450:FF:000001">
    <property type="entry name" value="Cyclic di-GMP phosphodiesterase yahA"/>
    <property type="match status" value="1"/>
</dbReference>
<evidence type="ECO:0000259" key="4">
    <source>
        <dbReference type="PROSITE" id="PS50110"/>
    </source>
</evidence>
<keyword evidence="2" id="KW-0973">c-di-GMP</keyword>
<dbReference type="PROSITE" id="PS50110">
    <property type="entry name" value="RESPONSE_REGULATORY"/>
    <property type="match status" value="1"/>
</dbReference>
<dbReference type="PANTHER" id="PTHR44757">
    <property type="entry name" value="DIGUANYLATE CYCLASE DGCP"/>
    <property type="match status" value="1"/>
</dbReference>
<dbReference type="InterPro" id="IPR001789">
    <property type="entry name" value="Sig_transdc_resp-reg_receiver"/>
</dbReference>
<dbReference type="NCBIfam" id="TIGR00254">
    <property type="entry name" value="GGDEF"/>
    <property type="match status" value="1"/>
</dbReference>
<dbReference type="HOGENOM" id="CLU_000445_70_50_6"/>
<feature type="domain" description="Response regulatory" evidence="4">
    <location>
        <begin position="5"/>
        <end position="121"/>
    </location>
</feature>
<dbReference type="Pfam" id="PF00072">
    <property type="entry name" value="Response_reg"/>
    <property type="match status" value="1"/>
</dbReference>
<protein>
    <recommendedName>
        <fullName evidence="1">cyclic-guanylate-specific phosphodiesterase</fullName>
        <ecNumber evidence="1">3.1.4.52</ecNumber>
    </recommendedName>
</protein>
<reference evidence="9 10" key="1">
    <citation type="submission" date="2010-06" db="EMBL/GenBank/DDBJ databases">
        <title>Complete sequence of chromosome of Nitrosococcus watsoni C-113.</title>
        <authorList>
            <consortium name="US DOE Joint Genome Institute"/>
            <person name="Lucas S."/>
            <person name="Copeland A."/>
            <person name="Lapidus A."/>
            <person name="Cheng J.-F."/>
            <person name="Bruce D."/>
            <person name="Goodwin L."/>
            <person name="Pitluck S."/>
            <person name="Malfatti S.A."/>
            <person name="Chain P.S.G."/>
            <person name="Land M."/>
            <person name="Hauser L."/>
            <person name="Kyrpides N."/>
            <person name="Ivanova N."/>
            <person name="Cambell M.A."/>
            <person name="Heidelberg J.F."/>
            <person name="Klotz M.G."/>
            <person name="Woyke T."/>
        </authorList>
    </citation>
    <scope>NUCLEOTIDE SEQUENCE [LARGE SCALE GENOMIC DNA]</scope>
    <source>
        <strain evidence="9 10">C-113</strain>
    </source>
</reference>
<feature type="domain" description="EAL" evidence="7">
    <location>
        <begin position="435"/>
        <end position="687"/>
    </location>
</feature>
<dbReference type="InterPro" id="IPR000700">
    <property type="entry name" value="PAS-assoc_C"/>
</dbReference>
<dbReference type="InterPro" id="IPR043128">
    <property type="entry name" value="Rev_trsase/Diguanyl_cyclase"/>
</dbReference>
<accession>D8K5U9</accession>
<dbReference type="SUPFAM" id="SSF141868">
    <property type="entry name" value="EAL domain-like"/>
    <property type="match status" value="1"/>
</dbReference>
<dbReference type="InterPro" id="IPR000160">
    <property type="entry name" value="GGDEF_dom"/>
</dbReference>